<keyword evidence="4" id="KW-1185">Reference proteome</keyword>
<protein>
    <recommendedName>
        <fullName evidence="2">DNA/pantothenate metabolism flavoprotein C-terminal domain-containing protein</fullName>
    </recommendedName>
</protein>
<organism evidence="3 4">
    <name type="scientific">Cimex lectularius</name>
    <name type="common">Bed bug</name>
    <name type="synonym">Acanthia lectularia</name>
    <dbReference type="NCBI Taxonomy" id="79782"/>
    <lineage>
        <taxon>Eukaryota</taxon>
        <taxon>Metazoa</taxon>
        <taxon>Ecdysozoa</taxon>
        <taxon>Arthropoda</taxon>
        <taxon>Hexapoda</taxon>
        <taxon>Insecta</taxon>
        <taxon>Pterygota</taxon>
        <taxon>Neoptera</taxon>
        <taxon>Paraneoptera</taxon>
        <taxon>Hemiptera</taxon>
        <taxon>Heteroptera</taxon>
        <taxon>Panheteroptera</taxon>
        <taxon>Cimicomorpha</taxon>
        <taxon>Cimicidae</taxon>
        <taxon>Cimex</taxon>
    </lineage>
</organism>
<comment type="similarity">
    <text evidence="1">Belongs to the PPC synthetase family.</text>
</comment>
<dbReference type="EnsemblMetazoa" id="XM_014406943.2">
    <property type="protein sequence ID" value="XP_014262429.1"/>
    <property type="gene ID" value="LOC106674302"/>
</dbReference>
<evidence type="ECO:0000313" key="4">
    <source>
        <dbReference type="Proteomes" id="UP000494040"/>
    </source>
</evidence>
<sequence length="303" mass="35139">MSSWKEFFASIKTTPENERKKNLIKQFCQCHPFEKIVLVTSGGTTVPLEKNTVRYLDNFSAGTRGSASTEYFLKEGYYVIFLYRIKSLEPFIRHFDNNFLDVLDIKEDDEKARIEVTPDKIEYVLPILKAYKNAKDRYLRIGYNSLTEYLWLLREACEALSNYNKAAMLYLAAAVSDFYIPEENMPTHKIQSSTGAPTISLQLVPKILEPLVLNWVPNAYVVSFKLETDDKILVSKARGALQKYNHKLVIGNLLQTRKHHVIIVTEDAQHDIKLTEEEIKNHVEIEKKIIQDLTKRHEDYMKA</sequence>
<evidence type="ECO:0000259" key="2">
    <source>
        <dbReference type="Pfam" id="PF04127"/>
    </source>
</evidence>
<gene>
    <name evidence="3" type="primary">106674302</name>
</gene>
<dbReference type="SUPFAM" id="SSF102645">
    <property type="entry name" value="CoaB-like"/>
    <property type="match status" value="1"/>
</dbReference>
<dbReference type="GO" id="GO:0015937">
    <property type="term" value="P:coenzyme A biosynthetic process"/>
    <property type="evidence" value="ECO:0007669"/>
    <property type="project" value="UniProtKB-ARBA"/>
</dbReference>
<dbReference type="KEGG" id="clec:106674302"/>
<dbReference type="PANTHER" id="PTHR12290">
    <property type="entry name" value="CORNICHON-RELATED"/>
    <property type="match status" value="1"/>
</dbReference>
<evidence type="ECO:0000313" key="3">
    <source>
        <dbReference type="EnsemblMetazoa" id="XP_014262429.1"/>
    </source>
</evidence>
<name>A0A8I6SQY4_CIMLE</name>
<dbReference type="EnsemblMetazoa" id="XM_014406942.2">
    <property type="protein sequence ID" value="XP_014262428.1"/>
    <property type="gene ID" value="LOC106674302"/>
</dbReference>
<dbReference type="AlphaFoldDB" id="A0A8I6SQY4"/>
<dbReference type="EnsemblMetazoa" id="XM_014406944.2">
    <property type="protein sequence ID" value="XP_014262430.1"/>
    <property type="gene ID" value="LOC106674302"/>
</dbReference>
<dbReference type="Pfam" id="PF04127">
    <property type="entry name" value="DFP"/>
    <property type="match status" value="1"/>
</dbReference>
<dbReference type="InterPro" id="IPR035929">
    <property type="entry name" value="CoaB-like_sf"/>
</dbReference>
<dbReference type="InterPro" id="IPR007085">
    <property type="entry name" value="DNA/pantothenate-metab_flavo_C"/>
</dbReference>
<proteinExistence type="inferred from homology"/>
<feature type="domain" description="DNA/pantothenate metabolism flavoprotein C-terminal" evidence="2">
    <location>
        <begin position="159"/>
        <end position="268"/>
    </location>
</feature>
<accession>A0A8I6SQY4</accession>
<dbReference type="Gene3D" id="3.40.50.10300">
    <property type="entry name" value="CoaB-like"/>
    <property type="match status" value="1"/>
</dbReference>
<dbReference type="Proteomes" id="UP000494040">
    <property type="component" value="Unassembled WGS sequence"/>
</dbReference>
<dbReference type="GO" id="GO:0003824">
    <property type="term" value="F:catalytic activity"/>
    <property type="evidence" value="ECO:0007669"/>
    <property type="project" value="UniProtKB-ARBA"/>
</dbReference>
<evidence type="ECO:0000256" key="1">
    <source>
        <dbReference type="ARBA" id="ARBA00005703"/>
    </source>
</evidence>
<dbReference type="OrthoDB" id="70224at2759"/>
<dbReference type="OMA" id="LERYQHH"/>
<dbReference type="EnsemblMetazoa" id="XM_014406941.2">
    <property type="protein sequence ID" value="XP_014262427.1"/>
    <property type="gene ID" value="LOC106674302"/>
</dbReference>
<reference evidence="3" key="1">
    <citation type="submission" date="2022-01" db="UniProtKB">
        <authorList>
            <consortium name="EnsemblMetazoa"/>
        </authorList>
    </citation>
    <scope>IDENTIFICATION</scope>
</reference>